<protein>
    <submittedName>
        <fullName evidence="1">Uncharacterized protein</fullName>
    </submittedName>
</protein>
<evidence type="ECO:0000313" key="2">
    <source>
        <dbReference type="Proteomes" id="UP001151532"/>
    </source>
</evidence>
<name>A0A9Q0YX06_SALPP</name>
<proteinExistence type="predicted"/>
<evidence type="ECO:0000313" key="1">
    <source>
        <dbReference type="EMBL" id="KAJ6713008.1"/>
    </source>
</evidence>
<keyword evidence="2" id="KW-1185">Reference proteome</keyword>
<accession>A0A9Q0YX06</accession>
<organism evidence="1 2">
    <name type="scientific">Salix purpurea</name>
    <name type="common">Purple osier willow</name>
    <dbReference type="NCBI Taxonomy" id="77065"/>
    <lineage>
        <taxon>Eukaryota</taxon>
        <taxon>Viridiplantae</taxon>
        <taxon>Streptophyta</taxon>
        <taxon>Embryophyta</taxon>
        <taxon>Tracheophyta</taxon>
        <taxon>Spermatophyta</taxon>
        <taxon>Magnoliopsida</taxon>
        <taxon>eudicotyledons</taxon>
        <taxon>Gunneridae</taxon>
        <taxon>Pentapetalae</taxon>
        <taxon>rosids</taxon>
        <taxon>fabids</taxon>
        <taxon>Malpighiales</taxon>
        <taxon>Salicaceae</taxon>
        <taxon>Saliceae</taxon>
        <taxon>Salix</taxon>
    </lineage>
</organism>
<sequence>MPHLKLHVFMPLKEINFLKKFFFPEEQPYPLCHKHHHLRRMLHEH</sequence>
<gene>
    <name evidence="1" type="ORF">OIU79_009073</name>
</gene>
<reference evidence="1" key="2">
    <citation type="journal article" date="2023" name="Int. J. Mol. Sci.">
        <title>De Novo Assembly and Annotation of 11 Diverse Shrub Willow (Salix) Genomes Reveals Novel Gene Organization in Sex-Linked Regions.</title>
        <authorList>
            <person name="Hyden B."/>
            <person name="Feng K."/>
            <person name="Yates T.B."/>
            <person name="Jawdy S."/>
            <person name="Cereghino C."/>
            <person name="Smart L.B."/>
            <person name="Muchero W."/>
        </authorList>
    </citation>
    <scope>NUCLEOTIDE SEQUENCE</scope>
    <source>
        <tissue evidence="1">Shoot tip</tissue>
    </source>
</reference>
<comment type="caution">
    <text evidence="1">The sequence shown here is derived from an EMBL/GenBank/DDBJ whole genome shotgun (WGS) entry which is preliminary data.</text>
</comment>
<dbReference type="EMBL" id="JAPFFK010000015">
    <property type="protein sequence ID" value="KAJ6713008.1"/>
    <property type="molecule type" value="Genomic_DNA"/>
</dbReference>
<dbReference type="AlphaFoldDB" id="A0A9Q0YX06"/>
<dbReference type="Proteomes" id="UP001151532">
    <property type="component" value="Chromosome 1"/>
</dbReference>
<reference evidence="1" key="1">
    <citation type="submission" date="2022-11" db="EMBL/GenBank/DDBJ databases">
        <authorList>
            <person name="Hyden B.L."/>
            <person name="Feng K."/>
            <person name="Yates T."/>
            <person name="Jawdy S."/>
            <person name="Smart L.B."/>
            <person name="Muchero W."/>
        </authorList>
    </citation>
    <scope>NUCLEOTIDE SEQUENCE</scope>
    <source>
        <tissue evidence="1">Shoot tip</tissue>
    </source>
</reference>